<evidence type="ECO:0000259" key="9">
    <source>
        <dbReference type="PROSITE" id="PS51096"/>
    </source>
</evidence>
<keyword evidence="8" id="KW-0418">Kinase</keyword>
<evidence type="ECO:0000313" key="11">
    <source>
        <dbReference type="Proteomes" id="UP000250257"/>
    </source>
</evidence>
<dbReference type="Proteomes" id="UP000250257">
    <property type="component" value="Unassembled WGS sequence"/>
</dbReference>
<dbReference type="GO" id="GO:0016301">
    <property type="term" value="F:kinase activity"/>
    <property type="evidence" value="ECO:0007669"/>
    <property type="project" value="UniProtKB-KW"/>
</dbReference>
<dbReference type="STRING" id="1214117.LFLEISCH_13657"/>
<protein>
    <submittedName>
        <fullName evidence="10">EIIAB-Man</fullName>
    </submittedName>
</protein>
<sequence>MPVGIIIGTHGESARELLKSTEMIIGKQENVEYITFVPGENTDTLITKYNEKLDSIDTSQGVIFMVDLFGGSPYNASSRIALPQENMDVVTGVNIPMLLETFSMRANASIADLVNIAIHAGSEGVKSLKQSLPTTNENEGEDDL</sequence>
<evidence type="ECO:0000256" key="8">
    <source>
        <dbReference type="ARBA" id="ARBA00022777"/>
    </source>
</evidence>
<gene>
    <name evidence="10" type="primary">manX_5</name>
    <name evidence="10" type="ORF">NCTC13940_01779</name>
</gene>
<dbReference type="InterPro" id="IPR004701">
    <property type="entry name" value="PTS_EIIA_man-typ"/>
</dbReference>
<dbReference type="GO" id="GO:0016773">
    <property type="term" value="F:phosphotransferase activity, alcohol group as acceptor"/>
    <property type="evidence" value="ECO:0007669"/>
    <property type="project" value="InterPro"/>
</dbReference>
<evidence type="ECO:0000256" key="1">
    <source>
        <dbReference type="ARBA" id="ARBA00004496"/>
    </source>
</evidence>
<evidence type="ECO:0000256" key="3">
    <source>
        <dbReference type="ARBA" id="ARBA00022490"/>
    </source>
</evidence>
<dbReference type="Gene3D" id="3.40.50.510">
    <property type="entry name" value="Phosphotransferase system, mannose-type IIA component"/>
    <property type="match status" value="1"/>
</dbReference>
<dbReference type="GO" id="GO:0009401">
    <property type="term" value="P:phosphoenolpyruvate-dependent sugar phosphotransferase system"/>
    <property type="evidence" value="ECO:0007669"/>
    <property type="project" value="UniProtKB-KW"/>
</dbReference>
<dbReference type="InterPro" id="IPR051471">
    <property type="entry name" value="Bacterial_PTS_sugar_comp"/>
</dbReference>
<dbReference type="NCBIfam" id="TIGR00824">
    <property type="entry name" value="EIIA-man"/>
    <property type="match status" value="1"/>
</dbReference>
<evidence type="ECO:0000256" key="5">
    <source>
        <dbReference type="ARBA" id="ARBA00022597"/>
    </source>
</evidence>
<feature type="domain" description="PTS EIIA type-4" evidence="9">
    <location>
        <begin position="2"/>
        <end position="125"/>
    </location>
</feature>
<dbReference type="SUPFAM" id="SSF53062">
    <property type="entry name" value="PTS system fructose IIA component-like"/>
    <property type="match status" value="1"/>
</dbReference>
<reference evidence="10 11" key="1">
    <citation type="submission" date="2018-06" db="EMBL/GenBank/DDBJ databases">
        <authorList>
            <consortium name="Pathogen Informatics"/>
            <person name="Doyle S."/>
        </authorList>
    </citation>
    <scope>NUCLEOTIDE SEQUENCE [LARGE SCALE GENOMIC DNA]</scope>
    <source>
        <strain evidence="10 11">NCTC13940</strain>
    </source>
</reference>
<name>A0A2X3HBM8_9LIST</name>
<dbReference type="PANTHER" id="PTHR33799">
    <property type="entry name" value="PTS PERMEASE-RELATED-RELATED"/>
    <property type="match status" value="1"/>
</dbReference>
<dbReference type="GO" id="GO:0005737">
    <property type="term" value="C:cytoplasm"/>
    <property type="evidence" value="ECO:0007669"/>
    <property type="project" value="UniProtKB-SubCell"/>
</dbReference>
<keyword evidence="3" id="KW-0963">Cytoplasm</keyword>
<proteinExistence type="predicted"/>
<dbReference type="AlphaFoldDB" id="A0A2X3HBM8"/>
<dbReference type="InterPro" id="IPR036662">
    <property type="entry name" value="PTS_EIIA_man-typ_sf"/>
</dbReference>
<dbReference type="InterPro" id="IPR033887">
    <property type="entry name" value="PTS_IIA_man"/>
</dbReference>
<dbReference type="Pfam" id="PF03610">
    <property type="entry name" value="EIIA-man"/>
    <property type="match status" value="1"/>
</dbReference>
<evidence type="ECO:0000256" key="7">
    <source>
        <dbReference type="ARBA" id="ARBA00022683"/>
    </source>
</evidence>
<organism evidence="10 11">
    <name type="scientific">Listeria fleischmannii subsp. fleischmannii</name>
    <dbReference type="NCBI Taxonomy" id="1671902"/>
    <lineage>
        <taxon>Bacteria</taxon>
        <taxon>Bacillati</taxon>
        <taxon>Bacillota</taxon>
        <taxon>Bacilli</taxon>
        <taxon>Bacillales</taxon>
        <taxon>Listeriaceae</taxon>
        <taxon>Listeria</taxon>
    </lineage>
</organism>
<dbReference type="CDD" id="cd00006">
    <property type="entry name" value="PTS_IIA_man"/>
    <property type="match status" value="1"/>
</dbReference>
<dbReference type="PANTHER" id="PTHR33799:SF1">
    <property type="entry name" value="PTS SYSTEM MANNOSE-SPECIFIC EIIAB COMPONENT-RELATED"/>
    <property type="match status" value="1"/>
</dbReference>
<keyword evidence="2" id="KW-0813">Transport</keyword>
<dbReference type="PROSITE" id="PS51096">
    <property type="entry name" value="PTS_EIIA_TYPE_4"/>
    <property type="match status" value="1"/>
</dbReference>
<dbReference type="GO" id="GO:0016020">
    <property type="term" value="C:membrane"/>
    <property type="evidence" value="ECO:0007669"/>
    <property type="project" value="InterPro"/>
</dbReference>
<dbReference type="EMBL" id="UAWT01000020">
    <property type="protein sequence ID" value="SQC69937.1"/>
    <property type="molecule type" value="Genomic_DNA"/>
</dbReference>
<dbReference type="RefSeq" id="WP_007477144.1">
    <property type="nucleotide sequence ID" value="NZ_UAWT01000020.1"/>
</dbReference>
<keyword evidence="6" id="KW-0808">Transferase</keyword>
<evidence type="ECO:0000256" key="4">
    <source>
        <dbReference type="ARBA" id="ARBA00022553"/>
    </source>
</evidence>
<accession>A0A2X3HBM8</accession>
<evidence type="ECO:0000313" key="10">
    <source>
        <dbReference type="EMBL" id="SQC69937.1"/>
    </source>
</evidence>
<dbReference type="InterPro" id="IPR013789">
    <property type="entry name" value="PTS_EIIA_man"/>
</dbReference>
<keyword evidence="7" id="KW-0598">Phosphotransferase system</keyword>
<keyword evidence="4" id="KW-0597">Phosphoprotein</keyword>
<evidence type="ECO:0000256" key="6">
    <source>
        <dbReference type="ARBA" id="ARBA00022679"/>
    </source>
</evidence>
<keyword evidence="5" id="KW-0762">Sugar transport</keyword>
<evidence type="ECO:0000256" key="2">
    <source>
        <dbReference type="ARBA" id="ARBA00022448"/>
    </source>
</evidence>
<comment type="subcellular location">
    <subcellularLocation>
        <location evidence="1">Cytoplasm</location>
    </subcellularLocation>
</comment>